<dbReference type="InterPro" id="IPR042099">
    <property type="entry name" value="ANL_N_sf"/>
</dbReference>
<organism evidence="5 6">
    <name type="scientific">Halioxenophilus aromaticivorans</name>
    <dbReference type="NCBI Taxonomy" id="1306992"/>
    <lineage>
        <taxon>Bacteria</taxon>
        <taxon>Pseudomonadati</taxon>
        <taxon>Pseudomonadota</taxon>
        <taxon>Gammaproteobacteria</taxon>
        <taxon>Alteromonadales</taxon>
        <taxon>Alteromonadaceae</taxon>
        <taxon>Halioxenophilus</taxon>
    </lineage>
</organism>
<feature type="domain" description="AMP-binding enzyme C-terminal" evidence="4">
    <location>
        <begin position="418"/>
        <end position="492"/>
    </location>
</feature>
<name>A0AAV3TZQ6_9ALTE</name>
<evidence type="ECO:0000313" key="5">
    <source>
        <dbReference type="EMBL" id="GAA4936484.1"/>
    </source>
</evidence>
<dbReference type="GO" id="GO:0031956">
    <property type="term" value="F:medium-chain fatty acid-CoA ligase activity"/>
    <property type="evidence" value="ECO:0007669"/>
    <property type="project" value="TreeGrafter"/>
</dbReference>
<reference evidence="6" key="1">
    <citation type="journal article" date="2019" name="Int. J. Syst. Evol. Microbiol.">
        <title>The Global Catalogue of Microorganisms (GCM) 10K type strain sequencing project: providing services to taxonomists for standard genome sequencing and annotation.</title>
        <authorList>
            <consortium name="The Broad Institute Genomics Platform"/>
            <consortium name="The Broad Institute Genome Sequencing Center for Infectious Disease"/>
            <person name="Wu L."/>
            <person name="Ma J."/>
        </authorList>
    </citation>
    <scope>NUCLEOTIDE SEQUENCE [LARGE SCALE GENOMIC DNA]</scope>
    <source>
        <strain evidence="6">JCM 19134</strain>
    </source>
</reference>
<dbReference type="Proteomes" id="UP001409585">
    <property type="component" value="Unassembled WGS sequence"/>
</dbReference>
<dbReference type="CDD" id="cd04433">
    <property type="entry name" value="AFD_class_I"/>
    <property type="match status" value="1"/>
</dbReference>
<evidence type="ECO:0000256" key="2">
    <source>
        <dbReference type="ARBA" id="ARBA00022598"/>
    </source>
</evidence>
<dbReference type="PANTHER" id="PTHR43201:SF5">
    <property type="entry name" value="MEDIUM-CHAIN ACYL-COA LIGASE ACSF2, MITOCHONDRIAL"/>
    <property type="match status" value="1"/>
</dbReference>
<evidence type="ECO:0000313" key="6">
    <source>
        <dbReference type="Proteomes" id="UP001409585"/>
    </source>
</evidence>
<dbReference type="PANTHER" id="PTHR43201">
    <property type="entry name" value="ACYL-COA SYNTHETASE"/>
    <property type="match status" value="1"/>
</dbReference>
<keyword evidence="6" id="KW-1185">Reference proteome</keyword>
<dbReference type="InterPro" id="IPR020845">
    <property type="entry name" value="AMP-binding_CS"/>
</dbReference>
<comment type="caution">
    <text evidence="5">The sequence shown here is derived from an EMBL/GenBank/DDBJ whole genome shotgun (WGS) entry which is preliminary data.</text>
</comment>
<gene>
    <name evidence="5" type="ORF">GCM10025791_12740</name>
</gene>
<dbReference type="InterPro" id="IPR045851">
    <property type="entry name" value="AMP-bd_C_sf"/>
</dbReference>
<dbReference type="InterPro" id="IPR000873">
    <property type="entry name" value="AMP-dep_synth/lig_dom"/>
</dbReference>
<sequence>MLIEAITEAYTGNQDKTALIIDEKQWSFEELIRGVRQQADVLKQSGVRQGDRVISLLPNGWHATVMLLACAQIGSTYVPMPLSSTTSALATATAAVSAQHIVLWYGVTETHNEIFANAVVFEVQPDDPLARLVSVGAQVAQASIAPSSIDKSGGTSRRSSTPFILTMTSGSTGAPKPIMLSQATKLLRARAAIATYNLTRTDTTLIATPLYHSLAQRLLLVSLLSGGSVVILPKFTQNLWLASIASYQVTFTIAVSSQLVPLIDLPDAEIAKLASLKTLVSSSALMNLSDKEQLLPRLDCHFHECYGASEVAIVTDVQFGEDSPLGTVGRPLPGVRIKILDSDNKPCATNSVGEICVQSPYHFSGYYQCEAATKAAFDQGFFKTGDLGYVDCRGYLFYAGRKKDVIISGGINIYPNDVEQALESLTGVAEAAAFPVPDDQLGEVVAVALVAEPATILNAHYLRLEIFDRLADYQLPRHWYFVESLPKTALGKLQRFRLAQLHQCRKQPNETTSAGLNS</sequence>
<keyword evidence="2" id="KW-0436">Ligase</keyword>
<evidence type="ECO:0000256" key="1">
    <source>
        <dbReference type="ARBA" id="ARBA00006432"/>
    </source>
</evidence>
<dbReference type="Gene3D" id="3.40.50.12780">
    <property type="entry name" value="N-terminal domain of ligase-like"/>
    <property type="match status" value="1"/>
</dbReference>
<dbReference type="PROSITE" id="PS00455">
    <property type="entry name" value="AMP_BINDING"/>
    <property type="match status" value="1"/>
</dbReference>
<dbReference type="AlphaFoldDB" id="A0AAV3TZQ6"/>
<dbReference type="GO" id="GO:0006631">
    <property type="term" value="P:fatty acid metabolic process"/>
    <property type="evidence" value="ECO:0007669"/>
    <property type="project" value="TreeGrafter"/>
</dbReference>
<feature type="domain" description="AMP-dependent synthetase/ligase" evidence="3">
    <location>
        <begin position="11"/>
        <end position="367"/>
    </location>
</feature>
<dbReference type="Gene3D" id="3.30.300.30">
    <property type="match status" value="1"/>
</dbReference>
<dbReference type="Pfam" id="PF13193">
    <property type="entry name" value="AMP-binding_C"/>
    <property type="match status" value="1"/>
</dbReference>
<dbReference type="EMBL" id="BAABLX010000007">
    <property type="protein sequence ID" value="GAA4936484.1"/>
    <property type="molecule type" value="Genomic_DNA"/>
</dbReference>
<proteinExistence type="inferred from homology"/>
<evidence type="ECO:0000259" key="3">
    <source>
        <dbReference type="Pfam" id="PF00501"/>
    </source>
</evidence>
<dbReference type="InterPro" id="IPR025110">
    <property type="entry name" value="AMP-bd_C"/>
</dbReference>
<dbReference type="RefSeq" id="WP_345418797.1">
    <property type="nucleotide sequence ID" value="NZ_AP031496.1"/>
</dbReference>
<evidence type="ECO:0000259" key="4">
    <source>
        <dbReference type="Pfam" id="PF13193"/>
    </source>
</evidence>
<comment type="similarity">
    <text evidence="1">Belongs to the ATP-dependent AMP-binding enzyme family.</text>
</comment>
<dbReference type="Pfam" id="PF00501">
    <property type="entry name" value="AMP-binding"/>
    <property type="match status" value="1"/>
</dbReference>
<protein>
    <submittedName>
        <fullName evidence="5">AMP-binding protein</fullName>
    </submittedName>
</protein>
<dbReference type="SUPFAM" id="SSF56801">
    <property type="entry name" value="Acetyl-CoA synthetase-like"/>
    <property type="match status" value="1"/>
</dbReference>
<accession>A0AAV3TZQ6</accession>